<evidence type="ECO:0000256" key="1">
    <source>
        <dbReference type="SAM" id="SignalP"/>
    </source>
</evidence>
<feature type="chain" id="PRO_5045786475" description="Putative auto-transporter adhesin head GIN domain-containing protein" evidence="1">
    <location>
        <begin position="23"/>
        <end position="242"/>
    </location>
</feature>
<proteinExistence type="predicted"/>
<reference evidence="4" key="1">
    <citation type="journal article" date="2019" name="Int. J. Syst. Evol. Microbiol.">
        <title>The Global Catalogue of Microorganisms (GCM) 10K type strain sequencing project: providing services to taxonomists for standard genome sequencing and annotation.</title>
        <authorList>
            <consortium name="The Broad Institute Genomics Platform"/>
            <consortium name="The Broad Institute Genome Sequencing Center for Infectious Disease"/>
            <person name="Wu L."/>
            <person name="Ma J."/>
        </authorList>
    </citation>
    <scope>NUCLEOTIDE SEQUENCE [LARGE SCALE GENOMIC DNA]</scope>
    <source>
        <strain evidence="4">CGMCC 1.12851</strain>
    </source>
</reference>
<evidence type="ECO:0000313" key="4">
    <source>
        <dbReference type="Proteomes" id="UP000614261"/>
    </source>
</evidence>
<keyword evidence="1" id="KW-0732">Signal</keyword>
<sequence>MKAAIYILTAIGALAAGAAAQAAERRFTLSTFDKVRIEGNVAVEITSDAAPFAIASGDPRALEALSVKVQGGTLYIRRARRDIPTERRNRSAGPDALPMVTLGARSVSSLTMLGHGSAKLDRLSGAKTSATMDGNGSVEIGSLNADAVAINVNGSGSLKIGGQAASGRAVMLGDGLIEGGGLELGTLDFTGEGPVRARLTVDGTARIAVKGDADVQIGGDAVCTVRQAGVNVVTCANLPSAG</sequence>
<organism evidence="3 4">
    <name type="scientific">Blastomonas aquatica</name>
    <dbReference type="NCBI Taxonomy" id="1510276"/>
    <lineage>
        <taxon>Bacteria</taxon>
        <taxon>Pseudomonadati</taxon>
        <taxon>Pseudomonadota</taxon>
        <taxon>Alphaproteobacteria</taxon>
        <taxon>Sphingomonadales</taxon>
        <taxon>Sphingomonadaceae</taxon>
        <taxon>Blastomonas</taxon>
    </lineage>
</organism>
<gene>
    <name evidence="3" type="ORF">GCM10010833_03070</name>
</gene>
<dbReference type="Gene3D" id="2.160.20.120">
    <property type="match status" value="1"/>
</dbReference>
<dbReference type="InterPro" id="IPR021255">
    <property type="entry name" value="DUF2807"/>
</dbReference>
<dbReference type="RefSeq" id="WP_188512596.1">
    <property type="nucleotide sequence ID" value="NZ_BMGD01000001.1"/>
</dbReference>
<evidence type="ECO:0000313" key="3">
    <source>
        <dbReference type="EMBL" id="GGB51704.1"/>
    </source>
</evidence>
<feature type="domain" description="Putative auto-transporter adhesin head GIN" evidence="2">
    <location>
        <begin position="32"/>
        <end position="221"/>
    </location>
</feature>
<protein>
    <recommendedName>
        <fullName evidence="2">Putative auto-transporter adhesin head GIN domain-containing protein</fullName>
    </recommendedName>
</protein>
<dbReference type="Proteomes" id="UP000614261">
    <property type="component" value="Unassembled WGS sequence"/>
</dbReference>
<keyword evidence="4" id="KW-1185">Reference proteome</keyword>
<dbReference type="Pfam" id="PF10988">
    <property type="entry name" value="DUF2807"/>
    <property type="match status" value="1"/>
</dbReference>
<comment type="caution">
    <text evidence="3">The sequence shown here is derived from an EMBL/GenBank/DDBJ whole genome shotgun (WGS) entry which is preliminary data.</text>
</comment>
<evidence type="ECO:0000259" key="2">
    <source>
        <dbReference type="Pfam" id="PF10988"/>
    </source>
</evidence>
<dbReference type="EMBL" id="BMGD01000001">
    <property type="protein sequence ID" value="GGB51704.1"/>
    <property type="molecule type" value="Genomic_DNA"/>
</dbReference>
<name>A0ABQ1IX01_9SPHN</name>
<accession>A0ABQ1IX01</accession>
<feature type="signal peptide" evidence="1">
    <location>
        <begin position="1"/>
        <end position="22"/>
    </location>
</feature>